<dbReference type="InterPro" id="IPR037208">
    <property type="entry name" value="Spo0E-like_sf"/>
</dbReference>
<accession>A0ABW0LM43</accession>
<dbReference type="Proteomes" id="UP001596147">
    <property type="component" value="Unassembled WGS sequence"/>
</dbReference>
<proteinExistence type="predicted"/>
<protein>
    <submittedName>
        <fullName evidence="1">Aspartyl-phosphate phosphatase Spo0E family protein</fullName>
    </submittedName>
</protein>
<dbReference type="EMBL" id="JBHSMC010000015">
    <property type="protein sequence ID" value="MFC5465601.1"/>
    <property type="molecule type" value="Genomic_DNA"/>
</dbReference>
<dbReference type="InterPro" id="IPR018540">
    <property type="entry name" value="Spo0E-like"/>
</dbReference>
<evidence type="ECO:0000313" key="2">
    <source>
        <dbReference type="Proteomes" id="UP001596147"/>
    </source>
</evidence>
<dbReference type="Pfam" id="PF09388">
    <property type="entry name" value="SpoOE-like"/>
    <property type="match status" value="1"/>
</dbReference>
<dbReference type="RefSeq" id="WP_144920604.1">
    <property type="nucleotide sequence ID" value="NZ_JBHSMC010000015.1"/>
</dbReference>
<dbReference type="SUPFAM" id="SSF140500">
    <property type="entry name" value="BAS1536-like"/>
    <property type="match status" value="1"/>
</dbReference>
<reference evidence="2" key="1">
    <citation type="journal article" date="2019" name="Int. J. Syst. Evol. Microbiol.">
        <title>The Global Catalogue of Microorganisms (GCM) 10K type strain sequencing project: providing services to taxonomists for standard genome sequencing and annotation.</title>
        <authorList>
            <consortium name="The Broad Institute Genomics Platform"/>
            <consortium name="The Broad Institute Genome Sequencing Center for Infectious Disease"/>
            <person name="Wu L."/>
            <person name="Ma J."/>
        </authorList>
    </citation>
    <scope>NUCLEOTIDE SEQUENCE [LARGE SCALE GENOMIC DNA]</scope>
    <source>
        <strain evidence="2">CGMCC 1.12237</strain>
    </source>
</reference>
<gene>
    <name evidence="1" type="ORF">ACFPM4_12690</name>
</gene>
<comment type="caution">
    <text evidence="1">The sequence shown here is derived from an EMBL/GenBank/DDBJ whole genome shotgun (WGS) entry which is preliminary data.</text>
</comment>
<sequence length="120" mass="14023">MSDMKASPINQLSLQEELEILKNKLNDLFIRLSSTNPEYIEPTIYLLEKNYEEVLFNLISMKKKELIDIANTRGLEHPDTIEASERLDRLIIQFQYIKKNFIGYLYDTHNTKEPSTLGSV</sequence>
<dbReference type="InterPro" id="IPR036638">
    <property type="entry name" value="HLH_DNA-bd_sf"/>
</dbReference>
<name>A0ABW0LM43_9BACI</name>
<organism evidence="1 2">
    <name type="scientific">Lederbergia graminis</name>
    <dbReference type="NCBI Taxonomy" id="735518"/>
    <lineage>
        <taxon>Bacteria</taxon>
        <taxon>Bacillati</taxon>
        <taxon>Bacillota</taxon>
        <taxon>Bacilli</taxon>
        <taxon>Bacillales</taxon>
        <taxon>Bacillaceae</taxon>
        <taxon>Lederbergia</taxon>
    </lineage>
</organism>
<dbReference type="Gene3D" id="4.10.280.10">
    <property type="entry name" value="Helix-loop-helix DNA-binding domain"/>
    <property type="match status" value="1"/>
</dbReference>
<keyword evidence="2" id="KW-1185">Reference proteome</keyword>
<evidence type="ECO:0000313" key="1">
    <source>
        <dbReference type="EMBL" id="MFC5465601.1"/>
    </source>
</evidence>